<sequence length="932" mass="97005">MSDDMRLRVLLDAIDKATGPFRKVMAGSKGLAGALREQREMLRSLQAQQRDISAFREQSAALQKASSAYKDQRAKVRALAAEMRAAEHPSEELAERFDAATKSAGRMKYAVQQQEKRVQALRAQLGSAGISTRELGSHEQRLRAQVTAATTAIDQQQKRLAALGAAQRRAEAMQSGGLKATAWGAGMALGGRRVFEASLLPIDRAVTFESAMADVRKVVNFDTPQQFAQMGRDVQDLSMRLPMLPQEIAKIVAAAGQAGVPRKELLRFAEDATKLGVAFDTTAEDAGQTMATWRTAFRMGQDEVVTLADKINYLGNTGPANVQKISDVVNRIGALGDVAGLKSGPLAALGATVAGMGIEAEVSATGIKNLLLTLSSGDSATKRQRQAFAELGIDARKMAEFMQRDASGAILSVLNKLRQLPKAQQAATMTTLFGRESIGAIAPLLTNMELLQANLKKVTDEQIYGGSMAAEYASRVATSANAMQLAKNTGEVLAATLGETLLPDIKATSESVARLVSRVVAWSRAHPQLARAVTVSAVAGAALLTVLGGILTIGGLAAMGVGQLTAAFATLSGGAGLGGLAARLGSMVGGVFPALFNVARALAVALAGVSAPVLLIGAAVGAVALLVWKYWGPISAFMTGMWQGIVAAVRPAIEQLLAALAPLAPVWDAIARAAGAVWGWIKQLFTPFQATAQQLQGATDAGRSFGAILGGVVAAGVRQLVSVVQLVTGAWQVLTGIFSGDGDKIRAGLSVMWQSISAMVGGWPARMQQMGADLVSGLVNGIRSMLGTARDAVAGIGSGVIDRFKGLLGIHSPSRVFAELGGYTMQGLAQGLQRGQGGPLDAVQGLAGRMRQLGAGAALAAAMAPAAAIDTRPPLAGAGAAGGGAVTNHYEIHIHAAPGMDLEALAREVRRQLADHERAKQARGRSALNDRD</sequence>
<organism evidence="6 7">
    <name type="scientific">Pseudoxanthomonas winnipegensis</name>
    <dbReference type="NCBI Taxonomy" id="2480810"/>
    <lineage>
        <taxon>Bacteria</taxon>
        <taxon>Pseudomonadati</taxon>
        <taxon>Pseudomonadota</taxon>
        <taxon>Gammaproteobacteria</taxon>
        <taxon>Lysobacterales</taxon>
        <taxon>Lysobacteraceae</taxon>
        <taxon>Pseudoxanthomonas</taxon>
    </lineage>
</organism>
<protein>
    <submittedName>
        <fullName evidence="6">Phage tail tape measure protein</fullName>
    </submittedName>
</protein>
<reference evidence="6 7" key="1">
    <citation type="submission" date="2019-02" db="EMBL/GenBank/DDBJ databases">
        <title>WGS of Pseudoxanthomonas species novum from clinical isolates.</title>
        <authorList>
            <person name="Bernier A.-M."/>
            <person name="Bernard K."/>
            <person name="Vachon A."/>
        </authorList>
    </citation>
    <scope>NUCLEOTIDE SEQUENCE [LARGE SCALE GENOMIC DNA]</scope>
    <source>
        <strain evidence="6 7">NML171200</strain>
    </source>
</reference>
<evidence type="ECO:0000256" key="3">
    <source>
        <dbReference type="SAM" id="MobiDB-lite"/>
    </source>
</evidence>
<dbReference type="Proteomes" id="UP000292627">
    <property type="component" value="Unassembled WGS sequence"/>
</dbReference>
<keyword evidence="2" id="KW-0175">Coiled coil</keyword>
<name>A0A4Q8LCY0_9GAMM</name>
<proteinExistence type="predicted"/>
<evidence type="ECO:0000259" key="5">
    <source>
        <dbReference type="Pfam" id="PF10145"/>
    </source>
</evidence>
<feature type="transmembrane region" description="Helical" evidence="4">
    <location>
        <begin position="602"/>
        <end position="628"/>
    </location>
</feature>
<feature type="domain" description="Phage tail tape measure protein" evidence="5">
    <location>
        <begin position="233"/>
        <end position="434"/>
    </location>
</feature>
<dbReference type="RefSeq" id="WP_130550436.1">
    <property type="nucleotide sequence ID" value="NZ_SHMC01000002.1"/>
</dbReference>
<dbReference type="PANTHER" id="PTHR37813:SF1">
    <property type="entry name" value="FELS-2 PROPHAGE PROTEIN"/>
    <property type="match status" value="1"/>
</dbReference>
<dbReference type="NCBIfam" id="TIGR01760">
    <property type="entry name" value="tape_meas_TP901"/>
    <property type="match status" value="1"/>
</dbReference>
<feature type="coiled-coil region" evidence="2">
    <location>
        <begin position="45"/>
        <end position="82"/>
    </location>
</feature>
<keyword evidence="4" id="KW-0472">Membrane</keyword>
<dbReference type="PANTHER" id="PTHR37813">
    <property type="entry name" value="FELS-2 PROPHAGE PROTEIN"/>
    <property type="match status" value="1"/>
</dbReference>
<feature type="transmembrane region" description="Helical" evidence="4">
    <location>
        <begin position="533"/>
        <end position="557"/>
    </location>
</feature>
<dbReference type="Pfam" id="PF10145">
    <property type="entry name" value="PhageMin_Tail"/>
    <property type="match status" value="1"/>
</dbReference>
<comment type="caution">
    <text evidence="6">The sequence shown here is derived from an EMBL/GenBank/DDBJ whole genome shotgun (WGS) entry which is preliminary data.</text>
</comment>
<gene>
    <name evidence="6" type="ORF">EA660_04830</name>
</gene>
<accession>A0A4Q8LCY0</accession>
<dbReference type="InterPro" id="IPR010090">
    <property type="entry name" value="Phage_tape_meas"/>
</dbReference>
<evidence type="ECO:0000313" key="7">
    <source>
        <dbReference type="Proteomes" id="UP000292627"/>
    </source>
</evidence>
<evidence type="ECO:0000256" key="1">
    <source>
        <dbReference type="ARBA" id="ARBA00022612"/>
    </source>
</evidence>
<keyword evidence="4" id="KW-1133">Transmembrane helix</keyword>
<evidence type="ECO:0000313" key="6">
    <source>
        <dbReference type="EMBL" id="TAA26561.1"/>
    </source>
</evidence>
<evidence type="ECO:0000256" key="4">
    <source>
        <dbReference type="SAM" id="Phobius"/>
    </source>
</evidence>
<dbReference type="AlphaFoldDB" id="A0A4Q8LCY0"/>
<keyword evidence="4" id="KW-0812">Transmembrane</keyword>
<evidence type="ECO:0000256" key="2">
    <source>
        <dbReference type="SAM" id="Coils"/>
    </source>
</evidence>
<keyword evidence="1" id="KW-1188">Viral release from host cell</keyword>
<dbReference type="EMBL" id="SHMC01000002">
    <property type="protein sequence ID" value="TAA26561.1"/>
    <property type="molecule type" value="Genomic_DNA"/>
</dbReference>
<dbReference type="OrthoDB" id="8019720at2"/>
<feature type="region of interest" description="Disordered" evidence="3">
    <location>
        <begin position="913"/>
        <end position="932"/>
    </location>
</feature>